<accession>A0A136IRU0</accession>
<proteinExistence type="inferred from homology"/>
<dbReference type="PANTHER" id="PTHR13296">
    <property type="entry name" value="BCAS2 PROTEIN"/>
    <property type="match status" value="1"/>
</dbReference>
<evidence type="ECO:0000256" key="5">
    <source>
        <dbReference type="ARBA" id="ARBA00023187"/>
    </source>
</evidence>
<reference evidence="10" key="1">
    <citation type="submission" date="2016-02" db="EMBL/GenBank/DDBJ databases">
        <title>Draft genome sequence of Microdochium bolleyi, a fungal endophyte of beachgrass.</title>
        <authorList>
            <consortium name="DOE Joint Genome Institute"/>
            <person name="David A.S."/>
            <person name="May G."/>
            <person name="Haridas S."/>
            <person name="Lim J."/>
            <person name="Wang M."/>
            <person name="Labutti K."/>
            <person name="Lipzen A."/>
            <person name="Barry K."/>
            <person name="Grigoriev I.V."/>
        </authorList>
    </citation>
    <scope>NUCLEOTIDE SEQUENCE [LARGE SCALE GENOMIC DNA]</scope>
    <source>
        <strain evidence="10">J235TASD1</strain>
    </source>
</reference>
<dbReference type="EMBL" id="KQ964261">
    <property type="protein sequence ID" value="KXJ87673.1"/>
    <property type="molecule type" value="Genomic_DNA"/>
</dbReference>
<evidence type="ECO:0000313" key="10">
    <source>
        <dbReference type="Proteomes" id="UP000070501"/>
    </source>
</evidence>
<dbReference type="GO" id="GO:0008380">
    <property type="term" value="P:RNA splicing"/>
    <property type="evidence" value="ECO:0007669"/>
    <property type="project" value="UniProtKB-KW"/>
</dbReference>
<gene>
    <name evidence="9" type="ORF">Micbo1qcDRAFT_138978</name>
</gene>
<evidence type="ECO:0000256" key="2">
    <source>
        <dbReference type="ARBA" id="ARBA00010788"/>
    </source>
</evidence>
<comment type="similarity">
    <text evidence="2">Belongs to the SPF27 family.</text>
</comment>
<dbReference type="GO" id="GO:0071013">
    <property type="term" value="C:catalytic step 2 spliceosome"/>
    <property type="evidence" value="ECO:0007669"/>
    <property type="project" value="TreeGrafter"/>
</dbReference>
<evidence type="ECO:0000256" key="4">
    <source>
        <dbReference type="ARBA" id="ARBA00022728"/>
    </source>
</evidence>
<evidence type="ECO:0000256" key="1">
    <source>
        <dbReference type="ARBA" id="ARBA00004123"/>
    </source>
</evidence>
<keyword evidence="5" id="KW-0508">mRNA splicing</keyword>
<dbReference type="Proteomes" id="UP000070501">
    <property type="component" value="Unassembled WGS sequence"/>
</dbReference>
<comment type="subcellular location">
    <subcellularLocation>
        <location evidence="1">Nucleus</location>
    </subcellularLocation>
</comment>
<dbReference type="InterPro" id="IPR008409">
    <property type="entry name" value="SPF27"/>
</dbReference>
<feature type="region of interest" description="Disordered" evidence="8">
    <location>
        <begin position="1"/>
        <end position="54"/>
    </location>
</feature>
<dbReference type="STRING" id="196109.A0A136IRU0"/>
<feature type="coiled-coil region" evidence="7">
    <location>
        <begin position="136"/>
        <end position="209"/>
    </location>
</feature>
<evidence type="ECO:0000256" key="3">
    <source>
        <dbReference type="ARBA" id="ARBA00022664"/>
    </source>
</evidence>
<protein>
    <submittedName>
        <fullName evidence="9">Pre-mRNA-splicing factor SPF27</fullName>
    </submittedName>
</protein>
<evidence type="ECO:0000256" key="7">
    <source>
        <dbReference type="SAM" id="Coils"/>
    </source>
</evidence>
<feature type="compositionally biased region" description="Polar residues" evidence="8">
    <location>
        <begin position="34"/>
        <end position="48"/>
    </location>
</feature>
<keyword evidence="3" id="KW-0507">mRNA processing</keyword>
<keyword evidence="7" id="KW-0175">Coiled coil</keyword>
<dbReference type="InParanoid" id="A0A136IRU0"/>
<dbReference type="PANTHER" id="PTHR13296:SF0">
    <property type="entry name" value="PRE-MRNA-SPLICING FACTOR SPF27"/>
    <property type="match status" value="1"/>
</dbReference>
<dbReference type="OrthoDB" id="205794at2759"/>
<name>A0A136IRU0_9PEZI</name>
<dbReference type="GO" id="GO:0000974">
    <property type="term" value="C:Prp19 complex"/>
    <property type="evidence" value="ECO:0007669"/>
    <property type="project" value="TreeGrafter"/>
</dbReference>
<keyword evidence="4" id="KW-0747">Spliceosome</keyword>
<organism evidence="9 10">
    <name type="scientific">Microdochium bolleyi</name>
    <dbReference type="NCBI Taxonomy" id="196109"/>
    <lineage>
        <taxon>Eukaryota</taxon>
        <taxon>Fungi</taxon>
        <taxon>Dikarya</taxon>
        <taxon>Ascomycota</taxon>
        <taxon>Pezizomycotina</taxon>
        <taxon>Sordariomycetes</taxon>
        <taxon>Xylariomycetidae</taxon>
        <taxon>Xylariales</taxon>
        <taxon>Microdochiaceae</taxon>
        <taxon>Microdochium</taxon>
    </lineage>
</organism>
<dbReference type="GO" id="GO:0006397">
    <property type="term" value="P:mRNA processing"/>
    <property type="evidence" value="ECO:0007669"/>
    <property type="project" value="UniProtKB-KW"/>
</dbReference>
<evidence type="ECO:0000256" key="8">
    <source>
        <dbReference type="SAM" id="MobiDB-lite"/>
    </source>
</evidence>
<evidence type="ECO:0000256" key="6">
    <source>
        <dbReference type="ARBA" id="ARBA00023242"/>
    </source>
</evidence>
<dbReference type="GO" id="GO:0071011">
    <property type="term" value="C:precatalytic spliceosome"/>
    <property type="evidence" value="ECO:0007669"/>
    <property type="project" value="TreeGrafter"/>
</dbReference>
<keyword evidence="10" id="KW-1185">Reference proteome</keyword>
<evidence type="ECO:0000313" key="9">
    <source>
        <dbReference type="EMBL" id="KXJ87673.1"/>
    </source>
</evidence>
<dbReference type="Pfam" id="PF05700">
    <property type="entry name" value="BCAS2"/>
    <property type="match status" value="1"/>
</dbReference>
<dbReference type="AlphaFoldDB" id="A0A136IRU0"/>
<sequence>MSFRTTVHESLPYIDPEPSQSDRAAAQALIDAELSSSTQTPDQATTSLPPLREPSFSPLILAEFERIQAKKPLSAIDLSRYEADDDDDDDATAPKDKPTLQTRLAQAYTAHTYLSSRTSHLALLDSYGKNAWLVGNWHLEAELASLERDLAATKREMDLVNLDRRRAQDQVGEELRSLGETWKRGVGKVLETELAADELRRQVLDARRQQG</sequence>
<keyword evidence="6" id="KW-0539">Nucleus</keyword>